<organism evidence="2 3">
    <name type="scientific">Fervidicella metallireducens AeB</name>
    <dbReference type="NCBI Taxonomy" id="1403537"/>
    <lineage>
        <taxon>Bacteria</taxon>
        <taxon>Bacillati</taxon>
        <taxon>Bacillota</taxon>
        <taxon>Clostridia</taxon>
        <taxon>Eubacteriales</taxon>
        <taxon>Clostridiaceae</taxon>
        <taxon>Fervidicella</taxon>
    </lineage>
</organism>
<dbReference type="RefSeq" id="WP_161633611.1">
    <property type="nucleotide sequence ID" value="NZ_AZQP01000024.1"/>
</dbReference>
<evidence type="ECO:0000313" key="3">
    <source>
        <dbReference type="Proteomes" id="UP000019681"/>
    </source>
</evidence>
<evidence type="ECO:0000313" key="2">
    <source>
        <dbReference type="EMBL" id="EYE88305.1"/>
    </source>
</evidence>
<dbReference type="AlphaFoldDB" id="A0A017RWJ2"/>
<dbReference type="STRING" id="1403537.Q428_08880"/>
<keyword evidence="3" id="KW-1185">Reference proteome</keyword>
<accession>A0A017RWJ2</accession>
<sequence length="52" mass="5958">MKEKRAADHGGQVQSQQQNKEEYWEKIKKVLTEETEKAVNVGLSDIEDIKLG</sequence>
<dbReference type="EMBL" id="AZQP01000024">
    <property type="protein sequence ID" value="EYE88305.1"/>
    <property type="molecule type" value="Genomic_DNA"/>
</dbReference>
<gene>
    <name evidence="2" type="ORF">Q428_08880</name>
</gene>
<protein>
    <submittedName>
        <fullName evidence="2">Uncharacterized protein</fullName>
    </submittedName>
</protein>
<proteinExistence type="predicted"/>
<name>A0A017RWJ2_9CLOT</name>
<reference evidence="2 3" key="1">
    <citation type="journal article" date="2014" name="Genome Announc.">
        <title>Draft Genome Sequence of Fervidicella metallireducens Strain AeBT, an Iron-Reducing Thermoanaerobe from the Great Artesian Basin.</title>
        <authorList>
            <person name="Patel B.K."/>
        </authorList>
    </citation>
    <scope>NUCLEOTIDE SEQUENCE [LARGE SCALE GENOMIC DNA]</scope>
    <source>
        <strain evidence="2 3">AeB</strain>
    </source>
</reference>
<dbReference type="Proteomes" id="UP000019681">
    <property type="component" value="Unassembled WGS sequence"/>
</dbReference>
<feature type="region of interest" description="Disordered" evidence="1">
    <location>
        <begin position="1"/>
        <end position="20"/>
    </location>
</feature>
<comment type="caution">
    <text evidence="2">The sequence shown here is derived from an EMBL/GenBank/DDBJ whole genome shotgun (WGS) entry which is preliminary data.</text>
</comment>
<evidence type="ECO:0000256" key="1">
    <source>
        <dbReference type="SAM" id="MobiDB-lite"/>
    </source>
</evidence>